<keyword evidence="2" id="KW-0238">DNA-binding</keyword>
<name>A0AAQ3A1G6_STREE</name>
<keyword evidence="1" id="KW-0805">Transcription regulation</keyword>
<dbReference type="SMART" id="SM00530">
    <property type="entry name" value="HTH_XRE"/>
    <property type="match status" value="1"/>
</dbReference>
<dbReference type="SUPFAM" id="SSF47413">
    <property type="entry name" value="lambda repressor-like DNA-binding domains"/>
    <property type="match status" value="1"/>
</dbReference>
<dbReference type="AlphaFoldDB" id="A0AAQ3A1G6"/>
<dbReference type="Gene3D" id="1.10.260.40">
    <property type="entry name" value="lambda repressor-like DNA-binding domains"/>
    <property type="match status" value="1"/>
</dbReference>
<dbReference type="PROSITE" id="PS50943">
    <property type="entry name" value="HTH_CROC1"/>
    <property type="match status" value="1"/>
</dbReference>
<dbReference type="PANTHER" id="PTHR40661">
    <property type="match status" value="1"/>
</dbReference>
<dbReference type="EMBL" id="CABCSJ010000010">
    <property type="protein sequence ID" value="VST75058.1"/>
    <property type="molecule type" value="Genomic_DNA"/>
</dbReference>
<evidence type="ECO:0000259" key="4">
    <source>
        <dbReference type="PROSITE" id="PS50943"/>
    </source>
</evidence>
<dbReference type="Pfam" id="PF13443">
    <property type="entry name" value="HTH_26"/>
    <property type="match status" value="1"/>
</dbReference>
<dbReference type="Pfam" id="PF00717">
    <property type="entry name" value="Peptidase_S24"/>
    <property type="match status" value="1"/>
</dbReference>
<dbReference type="InterPro" id="IPR039418">
    <property type="entry name" value="LexA-like"/>
</dbReference>
<sequence length="274" mass="30639">MARGRGKLTPQDKEDMKVFSTNLNAILSDRNCKQVELSRATGIPASTLTGYVKGTSLPIPGNVQKIADYFGVLKSTLDPRFVSEDSAIEVTPTPFPIASPIQTIYDELKPPRQAKVLNYAKRQLDEQKNEEETKINEVSEVISLYQVEVVSETAAASGFNYGFGYDDTDRETIEVDEQPPRHDIATKVSGDSMQPDYQDGDILYLVDKGLTTYNGDLAVIAYGDRSYFKKIYTENGRLRLVSLNDKYEDIILDFPPAEDTHIKIYAVVSVYRGE</sequence>
<keyword evidence="3" id="KW-0804">Transcription</keyword>
<evidence type="ECO:0000256" key="1">
    <source>
        <dbReference type="ARBA" id="ARBA00023015"/>
    </source>
</evidence>
<evidence type="ECO:0000313" key="5">
    <source>
        <dbReference type="EMBL" id="VST75058.1"/>
    </source>
</evidence>
<dbReference type="InterPro" id="IPR001387">
    <property type="entry name" value="Cro/C1-type_HTH"/>
</dbReference>
<comment type="caution">
    <text evidence="5">The sequence shown here is derived from an EMBL/GenBank/DDBJ whole genome shotgun (WGS) entry which is preliminary data.</text>
</comment>
<dbReference type="PANTHER" id="PTHR40661:SF1">
    <property type="entry name" value="HTH CRO_C1-TYPE DOMAIN-CONTAINING PROTEIN"/>
    <property type="match status" value="1"/>
</dbReference>
<dbReference type="CDD" id="cd06529">
    <property type="entry name" value="S24_LexA-like"/>
    <property type="match status" value="1"/>
</dbReference>
<dbReference type="Proteomes" id="UP000405447">
    <property type="component" value="Unassembled WGS sequence"/>
</dbReference>
<dbReference type="SUPFAM" id="SSF51306">
    <property type="entry name" value="LexA/Signal peptidase"/>
    <property type="match status" value="1"/>
</dbReference>
<proteinExistence type="predicted"/>
<dbReference type="CDD" id="cd00093">
    <property type="entry name" value="HTH_XRE"/>
    <property type="match status" value="1"/>
</dbReference>
<dbReference type="InterPro" id="IPR015927">
    <property type="entry name" value="Peptidase_S24_S26A/B/C"/>
</dbReference>
<evidence type="ECO:0000256" key="2">
    <source>
        <dbReference type="ARBA" id="ARBA00023125"/>
    </source>
</evidence>
<organism evidence="5 6">
    <name type="scientific">Streptococcus pneumoniae</name>
    <dbReference type="NCBI Taxonomy" id="1313"/>
    <lineage>
        <taxon>Bacteria</taxon>
        <taxon>Bacillati</taxon>
        <taxon>Bacillota</taxon>
        <taxon>Bacilli</taxon>
        <taxon>Lactobacillales</taxon>
        <taxon>Streptococcaceae</taxon>
        <taxon>Streptococcus</taxon>
    </lineage>
</organism>
<feature type="domain" description="HTH cro/C1-type" evidence="4">
    <location>
        <begin position="23"/>
        <end position="77"/>
    </location>
</feature>
<dbReference type="InterPro" id="IPR010982">
    <property type="entry name" value="Lambda_DNA-bd_dom_sf"/>
</dbReference>
<dbReference type="GO" id="GO:0003677">
    <property type="term" value="F:DNA binding"/>
    <property type="evidence" value="ECO:0007669"/>
    <property type="project" value="UniProtKB-KW"/>
</dbReference>
<dbReference type="RefSeq" id="WP_371128630.1">
    <property type="nucleotide sequence ID" value="NZ_FIVX01000018.1"/>
</dbReference>
<protein>
    <submittedName>
        <fullName evidence="5">Phage transcriptional repressor</fullName>
    </submittedName>
</protein>
<accession>A0AAQ3A1G6</accession>
<dbReference type="InterPro" id="IPR036286">
    <property type="entry name" value="LexA/Signal_pep-like_sf"/>
</dbReference>
<gene>
    <name evidence="5" type="ORF">SAMEA3389245_02033</name>
</gene>
<dbReference type="Gene3D" id="2.10.109.10">
    <property type="entry name" value="Umud Fragment, subunit A"/>
    <property type="match status" value="1"/>
</dbReference>
<evidence type="ECO:0000256" key="3">
    <source>
        <dbReference type="ARBA" id="ARBA00023163"/>
    </source>
</evidence>
<evidence type="ECO:0000313" key="6">
    <source>
        <dbReference type="Proteomes" id="UP000405447"/>
    </source>
</evidence>
<reference evidence="5 6" key="1">
    <citation type="submission" date="2019-04" db="EMBL/GenBank/DDBJ databases">
        <authorList>
            <consortium name="Pathogen Informatics"/>
        </authorList>
    </citation>
    <scope>NUCLEOTIDE SEQUENCE [LARGE SCALE GENOMIC DNA]</scope>
    <source>
        <strain evidence="5 6">GPSC535</strain>
    </source>
</reference>